<keyword evidence="2 3" id="KW-0040">ANK repeat</keyword>
<evidence type="ECO:0000256" key="2">
    <source>
        <dbReference type="ARBA" id="ARBA00023043"/>
    </source>
</evidence>
<dbReference type="SUPFAM" id="SSF48403">
    <property type="entry name" value="Ankyrin repeat"/>
    <property type="match status" value="4"/>
</dbReference>
<evidence type="ECO:0000256" key="3">
    <source>
        <dbReference type="PROSITE-ProRule" id="PRU00023"/>
    </source>
</evidence>
<gene>
    <name evidence="5" type="ORF">CI238_02740</name>
</gene>
<dbReference type="Proteomes" id="UP000076584">
    <property type="component" value="Unassembled WGS sequence"/>
</dbReference>
<dbReference type="PROSITE" id="PS50088">
    <property type="entry name" value="ANK_REPEAT"/>
    <property type="match status" value="1"/>
</dbReference>
<feature type="non-terminal residue" evidence="5">
    <location>
        <position position="1"/>
    </location>
</feature>
<protein>
    <submittedName>
        <fullName evidence="5">Ankyrin repeat containing protein</fullName>
    </submittedName>
</protein>
<dbReference type="PROSITE" id="PS50297">
    <property type="entry name" value="ANK_REP_REGION"/>
    <property type="match status" value="1"/>
</dbReference>
<feature type="repeat" description="ANK" evidence="3">
    <location>
        <begin position="1461"/>
        <end position="1493"/>
    </location>
</feature>
<keyword evidence="6" id="KW-1185">Reference proteome</keyword>
<dbReference type="InterPro" id="IPR036770">
    <property type="entry name" value="Ankyrin_rpt-contain_sf"/>
</dbReference>
<feature type="region of interest" description="Disordered" evidence="4">
    <location>
        <begin position="22"/>
        <end position="79"/>
    </location>
</feature>
<feature type="compositionally biased region" description="Pro residues" evidence="4">
    <location>
        <begin position="58"/>
        <end position="72"/>
    </location>
</feature>
<dbReference type="Gene3D" id="1.25.40.20">
    <property type="entry name" value="Ankyrin repeat-containing domain"/>
    <property type="match status" value="5"/>
</dbReference>
<name>A0A167DP45_COLIC</name>
<accession>A0A167DP45</accession>
<proteinExistence type="predicted"/>
<keyword evidence="1" id="KW-0677">Repeat</keyword>
<reference evidence="5 6" key="1">
    <citation type="submission" date="2015-06" db="EMBL/GenBank/DDBJ databases">
        <title>Survival trade-offs in plant roots during colonization by closely related pathogenic and mutualistic fungi.</title>
        <authorList>
            <person name="Hacquard S."/>
            <person name="Kracher B."/>
            <person name="Hiruma K."/>
            <person name="Weinman A."/>
            <person name="Muench P."/>
            <person name="Garrido Oter R."/>
            <person name="Ver Loren van Themaat E."/>
            <person name="Dallerey J.-F."/>
            <person name="Damm U."/>
            <person name="Henrissat B."/>
            <person name="Lespinet O."/>
            <person name="Thon M."/>
            <person name="Kemen E."/>
            <person name="McHardy A.C."/>
            <person name="Schulze-Lefert P."/>
            <person name="O'Connell R.J."/>
        </authorList>
    </citation>
    <scope>NUCLEOTIDE SEQUENCE [LARGE SCALE GENOMIC DNA]</scope>
    <source>
        <strain evidence="5 6">MAFF 238704</strain>
    </source>
</reference>
<evidence type="ECO:0000313" key="6">
    <source>
        <dbReference type="Proteomes" id="UP000076584"/>
    </source>
</evidence>
<dbReference type="SMART" id="SM00248">
    <property type="entry name" value="ANK"/>
    <property type="match status" value="17"/>
</dbReference>
<dbReference type="InterPro" id="IPR002110">
    <property type="entry name" value="Ankyrin_rpt"/>
</dbReference>
<evidence type="ECO:0000256" key="1">
    <source>
        <dbReference type="ARBA" id="ARBA00022737"/>
    </source>
</evidence>
<dbReference type="PANTHER" id="PTHR24123:SF33">
    <property type="entry name" value="PROTEIN HOS4"/>
    <property type="match status" value="1"/>
</dbReference>
<comment type="caution">
    <text evidence="5">The sequence shown here is derived from an EMBL/GenBank/DDBJ whole genome shotgun (WGS) entry which is preliminary data.</text>
</comment>
<organism evidence="5 6">
    <name type="scientific">Colletotrichum incanum</name>
    <name type="common">Soybean anthracnose fungus</name>
    <dbReference type="NCBI Taxonomy" id="1573173"/>
    <lineage>
        <taxon>Eukaryota</taxon>
        <taxon>Fungi</taxon>
        <taxon>Dikarya</taxon>
        <taxon>Ascomycota</taxon>
        <taxon>Pezizomycotina</taxon>
        <taxon>Sordariomycetes</taxon>
        <taxon>Hypocreomycetidae</taxon>
        <taxon>Glomerellales</taxon>
        <taxon>Glomerellaceae</taxon>
        <taxon>Colletotrichum</taxon>
        <taxon>Colletotrichum spaethianum species complex</taxon>
    </lineage>
</organism>
<evidence type="ECO:0000256" key="4">
    <source>
        <dbReference type="SAM" id="MobiDB-lite"/>
    </source>
</evidence>
<dbReference type="STRING" id="1573173.A0A167DP45"/>
<dbReference type="Pfam" id="PF00023">
    <property type="entry name" value="Ank"/>
    <property type="match status" value="1"/>
</dbReference>
<evidence type="ECO:0000313" key="5">
    <source>
        <dbReference type="EMBL" id="KZL84140.1"/>
    </source>
</evidence>
<feature type="region of interest" description="Disordered" evidence="4">
    <location>
        <begin position="1114"/>
        <end position="1134"/>
    </location>
</feature>
<dbReference type="InterPro" id="IPR051165">
    <property type="entry name" value="Multifunctional_ANK_Repeat"/>
</dbReference>
<dbReference type="EMBL" id="LFIW01000949">
    <property type="protein sequence ID" value="KZL84140.1"/>
    <property type="molecule type" value="Genomic_DNA"/>
</dbReference>
<sequence length="1897" mass="207356">LLTLVPSPSRFTRLAHRRHIAKLSPFMSSPPGSPMPTPPTEDDRQRRIIQFAEEWGLEPPPSPTPLTRPSSPPSFRTPEDDFKAEELLKRKQMAHGRTDSTTNLRRAFTSKKKTWDYKLVFDALDKHVADRGSPGVAEALIALLVSSGGDVNMAQKAKTSILPRRKSLDSFGERSKLLQHAIHNGQIDMIRVLLPHADTFALDASLPLAMHSENVDVVELLLRYGAGVAHSPEAQDAFRQACASGGQAELVGMVLRSDGRPPTTWLSQCMVDATKAGCLDTVIQLSRSNADGDFNQAEALKVAIGQGRHDIALAILMGNHPPKRPGLDEAFSQLLDHPSMNPRDKLAVAELLLCAGTDGDAPAMALIHAAAAEFQDMVGLLVKYGVSIEYQDAMAIRKAIQNGRVDVAYTILSGTSELSATHASECVELIPKNMAVESRRLLLDLLLRRGASGTALHDMLIEAAEAGDVDSAKLLLTPIFPGGRPISEHDVKKGPRSMVYDRHQTASVDHKGGLALQIAVMRSDVPMTKEILMSKPSSETLAQIFPLTKTLSRKNRYRMVECFLTSGLAGPIVHDALQEAIDEEPPHRDEDLIGLFLKYNTDINTNEGSALVAAVTQKDVRLLNALLKKNVTPQTAASVLPRIIGTQDAKARLDMATLLLTSVPGLEPAKVSQAMLSALNYRPADLKLLQVLLVQGKADVNVDNGIAMASAIHSHDPPVLETLLTHGKPTPATASRAINEFGQLMFSDTKAEKLEILLQKTKERAPFNDVLVKEVHALLQTLPEHRQLSIVKILLGAGADVNSHNAAALCHAVAASDTQITDLLFAARPNPASLASALPHALRIADPMDRLEFSQKLLDAGAPSAEANRALGFAINTYTNDIPLLRTLSIKANTSDGEALVSAVKKERPDIVELVLQRKHPIPVLNDAFAEAALLSNREARAAICEILLHHGASGSVLSDALLAAAADGDLVLGNLLVSNGAQIDEEAIVEACRSGAADVLNMLLSGSTTPKKSTIERGFQAATEVGNLKTRAAILEPLLVFGVDGEALHAQLASSVRFGEDGDDLVKILLEAGADPNYNKGEAIWAATRSAYLSSLKMMLGLADLGTRLVSKPSNASLRGSNRKKQHKPSPSTLNRALRAAWKLSRETRSSAIDMLFRAGLPVSDDLHVVLNNAVNEEEVDLKIIRQLLRYGASPIANDCQTLVDATRRALVKPLAFMLESKILSEDLNLAIREGFTKENTELWFTEAGFSILHSFLQKGAHGDGLSSVLTQVVDLPLSESEPDSLALANGFVDVLLDHKVDVNYADGKLLQSAAAACNSFLVKRLLEKKPNTESISRSFYRIFDNPASEDEALELITMFTEYADGETRLDVMYTPPESMPLLFLAVQQHPRSIRIAKALLDAGYYYDQMMPYKVMEDLEEEPITLMMWALLQPQKKVSSGIIQMLIETGAKVNFESRLSQSTPLTLAIRNRRPDVVKMLLLEGAEVDVCDVKGNTPLTLSTEIGGETAIKMMSNLLAAGASRNDGSLHNSARELNLPACQVLVQYGHEPDFPSTLHGGRSALGELCRHCADSGELTAARQKLMERVINFLIEAGSDITLRSEGKSILLLALESGDPVVTSRTLLKAGMWKHINKKFNHFSDGKMTYSPTMYVTHVLPKSDHQDALIKLLRANRAEDVYYANMGPQPEGAVGMPEDIEMQERTRRARLDRINLEQEDHVLSIARNQELATVQAQIWSAQAELEDSRRKRIQQDELVALNERARVEEDHFSAAMRRKRNERNADLEHQAALTEATITRARAVELAESDLTMARQTMLLEWEKQMATEKVDHAKALSAIRIAEREDVDRMDRDQEERFRARLAEQRRLVDGQSHLASQLAGAGVNGRRQIGYITGEIN</sequence>
<dbReference type="PANTHER" id="PTHR24123">
    <property type="entry name" value="ANKYRIN REPEAT-CONTAINING"/>
    <property type="match status" value="1"/>
</dbReference>